<feature type="domain" description="PiggyBac transposable element-derived protein" evidence="1">
    <location>
        <begin position="1"/>
        <end position="203"/>
    </location>
</feature>
<dbReference type="InterPro" id="IPR029526">
    <property type="entry name" value="PGBD"/>
</dbReference>
<protein>
    <submittedName>
        <fullName evidence="2">PiggyBac transposable element-derived protein 3</fullName>
    </submittedName>
</protein>
<proteinExistence type="predicted"/>
<gene>
    <name evidence="2" type="ORF">ElyMa_005605400</name>
</gene>
<accession>A0AAV4F4X2</accession>
<dbReference type="EMBL" id="BMAT01011190">
    <property type="protein sequence ID" value="GFR68309.1"/>
    <property type="molecule type" value="Genomic_DNA"/>
</dbReference>
<sequence length="260" mass="29724">MLWENTEDSHSQLVSSAMTVNRFEEILSILHLADTTKLDLNDKMAKVRPILSMLNERYLQFWPASQNVNVDKCMIPYYGGHSAKQFVRGKPIRYGYKMWCLNTPDGYLIQSESYQGQGSVSLKPSLGMGGSVVVDLFSELPAQGFHVFTDNLFTSLALISELRVMGRHGTGALRANRTAKCKLTLPQGMKKQPRGTMDYQLETTKIWVHTPTIRSKKCWWPIFRFTIGKLLKTDQLNNKNNDAKHLYSAFTKSLKRIRQQ</sequence>
<dbReference type="PANTHER" id="PTHR47055">
    <property type="entry name" value="DDE_TNP_1_7 DOMAIN-CONTAINING PROTEIN"/>
    <property type="match status" value="1"/>
</dbReference>
<reference evidence="2 3" key="1">
    <citation type="journal article" date="2021" name="Elife">
        <title>Chloroplast acquisition without the gene transfer in kleptoplastic sea slugs, Plakobranchus ocellatus.</title>
        <authorList>
            <person name="Maeda T."/>
            <person name="Takahashi S."/>
            <person name="Yoshida T."/>
            <person name="Shimamura S."/>
            <person name="Takaki Y."/>
            <person name="Nagai Y."/>
            <person name="Toyoda A."/>
            <person name="Suzuki Y."/>
            <person name="Arimoto A."/>
            <person name="Ishii H."/>
            <person name="Satoh N."/>
            <person name="Nishiyama T."/>
            <person name="Hasebe M."/>
            <person name="Maruyama T."/>
            <person name="Minagawa J."/>
            <person name="Obokata J."/>
            <person name="Shigenobu S."/>
        </authorList>
    </citation>
    <scope>NUCLEOTIDE SEQUENCE [LARGE SCALE GENOMIC DNA]</scope>
</reference>
<comment type="caution">
    <text evidence="2">The sequence shown here is derived from an EMBL/GenBank/DDBJ whole genome shotgun (WGS) entry which is preliminary data.</text>
</comment>
<name>A0AAV4F4X2_9GAST</name>
<dbReference type="AlphaFoldDB" id="A0AAV4F4X2"/>
<dbReference type="InterPro" id="IPR052638">
    <property type="entry name" value="PiggyBac_TE-derived"/>
</dbReference>
<dbReference type="PANTHER" id="PTHR47055:SF3">
    <property type="entry name" value="PHORBOL-ESTER_DAG-TYPE DOMAIN-CONTAINING PROTEIN"/>
    <property type="match status" value="1"/>
</dbReference>
<keyword evidence="3" id="KW-1185">Reference proteome</keyword>
<organism evidence="2 3">
    <name type="scientific">Elysia marginata</name>
    <dbReference type="NCBI Taxonomy" id="1093978"/>
    <lineage>
        <taxon>Eukaryota</taxon>
        <taxon>Metazoa</taxon>
        <taxon>Spiralia</taxon>
        <taxon>Lophotrochozoa</taxon>
        <taxon>Mollusca</taxon>
        <taxon>Gastropoda</taxon>
        <taxon>Heterobranchia</taxon>
        <taxon>Euthyneura</taxon>
        <taxon>Panpulmonata</taxon>
        <taxon>Sacoglossa</taxon>
        <taxon>Placobranchoidea</taxon>
        <taxon>Plakobranchidae</taxon>
        <taxon>Elysia</taxon>
    </lineage>
</organism>
<evidence type="ECO:0000313" key="3">
    <source>
        <dbReference type="Proteomes" id="UP000762676"/>
    </source>
</evidence>
<dbReference type="Pfam" id="PF13843">
    <property type="entry name" value="DDE_Tnp_1_7"/>
    <property type="match status" value="1"/>
</dbReference>
<evidence type="ECO:0000259" key="1">
    <source>
        <dbReference type="Pfam" id="PF13843"/>
    </source>
</evidence>
<evidence type="ECO:0000313" key="2">
    <source>
        <dbReference type="EMBL" id="GFR68309.1"/>
    </source>
</evidence>
<dbReference type="GO" id="GO:0043565">
    <property type="term" value="F:sequence-specific DNA binding"/>
    <property type="evidence" value="ECO:0007669"/>
    <property type="project" value="TreeGrafter"/>
</dbReference>
<dbReference type="Proteomes" id="UP000762676">
    <property type="component" value="Unassembled WGS sequence"/>
</dbReference>